<dbReference type="KEGG" id="lho:LOOC260_112370"/>
<proteinExistence type="predicted"/>
<name>A0A0A1GUV5_9LACO</name>
<protein>
    <recommendedName>
        <fullName evidence="3">DUF2316 family protein</fullName>
    </recommendedName>
</protein>
<evidence type="ECO:0000313" key="2">
    <source>
        <dbReference type="Proteomes" id="UP000031620"/>
    </source>
</evidence>
<dbReference type="EMBL" id="AP014680">
    <property type="protein sequence ID" value="BAP85775.1"/>
    <property type="molecule type" value="Genomic_DNA"/>
</dbReference>
<sequence length="103" mass="11851">MTLNAQQIDSSINELHENFIRSGLTKEQVASDLNISMTKLDHLFSLTQQSLNDPWILRNYLIENVKKNGQEPVPFSAMSGDWHRHWFLNSHAIDQRKMSGGDN</sequence>
<reference evidence="1 2" key="1">
    <citation type="submission" date="2014-11" db="EMBL/GenBank/DDBJ databases">
        <title>Complete genome sequence and analysis of Lactobacillus hokkaidonensis LOOC260T.</title>
        <authorList>
            <person name="Tanizawa Y."/>
            <person name="Tohno M."/>
            <person name="Kaminuma E."/>
            <person name="Nakamura Y."/>
            <person name="Arita M."/>
        </authorList>
    </citation>
    <scope>NUCLEOTIDE SEQUENCE [LARGE SCALE GENOMIC DNA]</scope>
    <source>
        <strain evidence="1 2">LOOC260</strain>
    </source>
</reference>
<dbReference type="Pfam" id="PF10078">
    <property type="entry name" value="DUF2316"/>
    <property type="match status" value="1"/>
</dbReference>
<dbReference type="Proteomes" id="UP000031620">
    <property type="component" value="Chromosome"/>
</dbReference>
<evidence type="ECO:0008006" key="3">
    <source>
        <dbReference type="Google" id="ProtNLM"/>
    </source>
</evidence>
<dbReference type="RefSeq" id="WP_041093659.1">
    <property type="nucleotide sequence ID" value="NZ_AP014680.1"/>
</dbReference>
<dbReference type="InterPro" id="IPR018757">
    <property type="entry name" value="DUF2316"/>
</dbReference>
<organism evidence="1 2">
    <name type="scientific">Paucilactobacillus hokkaidonensis JCM 18461</name>
    <dbReference type="NCBI Taxonomy" id="1291742"/>
    <lineage>
        <taxon>Bacteria</taxon>
        <taxon>Bacillati</taxon>
        <taxon>Bacillota</taxon>
        <taxon>Bacilli</taxon>
        <taxon>Lactobacillales</taxon>
        <taxon>Lactobacillaceae</taxon>
        <taxon>Paucilactobacillus</taxon>
    </lineage>
</organism>
<evidence type="ECO:0000313" key="1">
    <source>
        <dbReference type="EMBL" id="BAP85775.1"/>
    </source>
</evidence>
<dbReference type="AlphaFoldDB" id="A0A0A1GUV5"/>
<gene>
    <name evidence="1" type="ORF">LOOC260_112370</name>
</gene>
<accession>A0A0A1GUV5</accession>
<dbReference type="STRING" id="1291742.LOOC260_112370"/>
<dbReference type="HOGENOM" id="CLU_163224_1_0_9"/>